<protein>
    <submittedName>
        <fullName evidence="1">GNAT family N-acetyltransferase</fullName>
    </submittedName>
</protein>
<dbReference type="SUPFAM" id="SSF55729">
    <property type="entry name" value="Acyl-CoA N-acyltransferases (Nat)"/>
    <property type="match status" value="1"/>
</dbReference>
<name>A0ABS7Q656_9ACTN</name>
<reference evidence="1 2" key="1">
    <citation type="submission" date="2021-08" db="EMBL/GenBank/DDBJ databases">
        <title>WGS of actinomycetes from Thailand.</title>
        <authorList>
            <person name="Thawai C."/>
        </authorList>
    </citation>
    <scope>NUCLEOTIDE SEQUENCE [LARGE SCALE GENOMIC DNA]</scope>
    <source>
        <strain evidence="1 2">PLK6-54</strain>
    </source>
</reference>
<dbReference type="EMBL" id="JAINZZ010000010">
    <property type="protein sequence ID" value="MBY8878326.1"/>
    <property type="molecule type" value="Genomic_DNA"/>
</dbReference>
<gene>
    <name evidence="1" type="ORF">K7862_11875</name>
</gene>
<sequence>MTHGAPDLAGLLARAASGAFPPPDGSVTFLPQPSQRDAGVIAFTAHTVVFTDADHDQLRALLAPGDLGAPLCPPFLSALTERTGRRVDNVDLLTVAGPLPGPPPLELTETTDRAHPRIVRALLHRDEVRAWTVPGGTLVIGRGVAGRWETALEVEPAARGDGLGRRLARAARHLVPGGTALWAQVAPGNAAGVRALLSAGFAPVGAEALLVR</sequence>
<dbReference type="Gene3D" id="3.40.630.30">
    <property type="match status" value="1"/>
</dbReference>
<evidence type="ECO:0000313" key="1">
    <source>
        <dbReference type="EMBL" id="MBY8878326.1"/>
    </source>
</evidence>
<dbReference type="Proteomes" id="UP000778578">
    <property type="component" value="Unassembled WGS sequence"/>
</dbReference>
<organism evidence="1 2">
    <name type="scientific">Actinacidiphila acidipaludis</name>
    <dbReference type="NCBI Taxonomy" id="2873382"/>
    <lineage>
        <taxon>Bacteria</taxon>
        <taxon>Bacillati</taxon>
        <taxon>Actinomycetota</taxon>
        <taxon>Actinomycetes</taxon>
        <taxon>Kitasatosporales</taxon>
        <taxon>Streptomycetaceae</taxon>
        <taxon>Actinacidiphila</taxon>
    </lineage>
</organism>
<accession>A0ABS7Q656</accession>
<evidence type="ECO:0000313" key="2">
    <source>
        <dbReference type="Proteomes" id="UP000778578"/>
    </source>
</evidence>
<dbReference type="RefSeq" id="WP_222962464.1">
    <property type="nucleotide sequence ID" value="NZ_JAINZZ010000010.1"/>
</dbReference>
<comment type="caution">
    <text evidence="1">The sequence shown here is derived from an EMBL/GenBank/DDBJ whole genome shotgun (WGS) entry which is preliminary data.</text>
</comment>
<dbReference type="InterPro" id="IPR016181">
    <property type="entry name" value="Acyl_CoA_acyltransferase"/>
</dbReference>
<proteinExistence type="predicted"/>
<keyword evidence="2" id="KW-1185">Reference proteome</keyword>